<feature type="region of interest" description="Disordered" evidence="1">
    <location>
        <begin position="97"/>
        <end position="125"/>
    </location>
</feature>
<keyword evidence="3" id="KW-1185">Reference proteome</keyword>
<sequence length="156" mass="17465">MPPHQRRCTVPRSRSALHVRHYTLYSSPLPMSTFPRTPHRGSVSAPNCSLCQKALEHPYLIVCYDRTGDSRCSQSFDYGLEHIDDMPGMKTLIGASRMHSRSRARTVSSPSPVGENDATGAYTFPTPVRPHPPATWWRSLGRTRTMSSERAVNARA</sequence>
<dbReference type="EMBL" id="KV424059">
    <property type="protein sequence ID" value="KZT52675.1"/>
    <property type="molecule type" value="Genomic_DNA"/>
</dbReference>
<evidence type="ECO:0000313" key="3">
    <source>
        <dbReference type="Proteomes" id="UP000076842"/>
    </source>
</evidence>
<reference evidence="2 3" key="1">
    <citation type="journal article" date="2016" name="Mol. Biol. Evol.">
        <title>Comparative Genomics of Early-Diverging Mushroom-Forming Fungi Provides Insights into the Origins of Lignocellulose Decay Capabilities.</title>
        <authorList>
            <person name="Nagy L.G."/>
            <person name="Riley R."/>
            <person name="Tritt A."/>
            <person name="Adam C."/>
            <person name="Daum C."/>
            <person name="Floudas D."/>
            <person name="Sun H."/>
            <person name="Yadav J.S."/>
            <person name="Pangilinan J."/>
            <person name="Larsson K.H."/>
            <person name="Matsuura K."/>
            <person name="Barry K."/>
            <person name="Labutti K."/>
            <person name="Kuo R."/>
            <person name="Ohm R.A."/>
            <person name="Bhattacharya S.S."/>
            <person name="Shirouzu T."/>
            <person name="Yoshinaga Y."/>
            <person name="Martin F.M."/>
            <person name="Grigoriev I.V."/>
            <person name="Hibbett D.S."/>
        </authorList>
    </citation>
    <scope>NUCLEOTIDE SEQUENCE [LARGE SCALE GENOMIC DNA]</scope>
    <source>
        <strain evidence="2 3">HHB12733</strain>
    </source>
</reference>
<dbReference type="STRING" id="1353952.A0A165DF36"/>
<dbReference type="AlphaFoldDB" id="A0A165DF36"/>
<proteinExistence type="predicted"/>
<protein>
    <submittedName>
        <fullName evidence="2">Uncharacterized protein</fullName>
    </submittedName>
</protein>
<dbReference type="InParanoid" id="A0A165DF36"/>
<evidence type="ECO:0000313" key="2">
    <source>
        <dbReference type="EMBL" id="KZT52675.1"/>
    </source>
</evidence>
<dbReference type="Proteomes" id="UP000076842">
    <property type="component" value="Unassembled WGS sequence"/>
</dbReference>
<name>A0A165DF36_9BASI</name>
<evidence type="ECO:0000256" key="1">
    <source>
        <dbReference type="SAM" id="MobiDB-lite"/>
    </source>
</evidence>
<organism evidence="2 3">
    <name type="scientific">Calocera cornea HHB12733</name>
    <dbReference type="NCBI Taxonomy" id="1353952"/>
    <lineage>
        <taxon>Eukaryota</taxon>
        <taxon>Fungi</taxon>
        <taxon>Dikarya</taxon>
        <taxon>Basidiomycota</taxon>
        <taxon>Agaricomycotina</taxon>
        <taxon>Dacrymycetes</taxon>
        <taxon>Dacrymycetales</taxon>
        <taxon>Dacrymycetaceae</taxon>
        <taxon>Calocera</taxon>
    </lineage>
</organism>
<gene>
    <name evidence="2" type="ORF">CALCODRAFT_80442</name>
</gene>
<accession>A0A165DF36</accession>